<evidence type="ECO:0000313" key="4">
    <source>
        <dbReference type="Proteomes" id="UP000233766"/>
    </source>
</evidence>
<dbReference type="OrthoDB" id="8225825at2"/>
<protein>
    <submittedName>
        <fullName evidence="3">Deazaflavin-dependent oxidoreductase (Nitroreductase family)</fullName>
    </submittedName>
</protein>
<dbReference type="GO" id="GO:0070967">
    <property type="term" value="F:coenzyme F420 binding"/>
    <property type="evidence" value="ECO:0007669"/>
    <property type="project" value="TreeGrafter"/>
</dbReference>
<comment type="catalytic activity">
    <reaction evidence="2">
        <text>oxidized coenzyme F420-(gamma-L-Glu)(n) + a quinol + H(+) = reduced coenzyme F420-(gamma-L-Glu)(n) + a quinone</text>
        <dbReference type="Rhea" id="RHEA:39663"/>
        <dbReference type="Rhea" id="RHEA-COMP:12939"/>
        <dbReference type="Rhea" id="RHEA-COMP:14378"/>
        <dbReference type="ChEBI" id="CHEBI:15378"/>
        <dbReference type="ChEBI" id="CHEBI:24646"/>
        <dbReference type="ChEBI" id="CHEBI:132124"/>
        <dbReference type="ChEBI" id="CHEBI:133980"/>
        <dbReference type="ChEBI" id="CHEBI:139511"/>
    </reaction>
</comment>
<dbReference type="GO" id="GO:0005886">
    <property type="term" value="C:plasma membrane"/>
    <property type="evidence" value="ECO:0007669"/>
    <property type="project" value="TreeGrafter"/>
</dbReference>
<keyword evidence="4" id="KW-1185">Reference proteome</keyword>
<evidence type="ECO:0000313" key="3">
    <source>
        <dbReference type="EMBL" id="PKV77328.1"/>
    </source>
</evidence>
<gene>
    <name evidence="3" type="ORF">ATK86_1663</name>
</gene>
<sequence>MPTDLQLKIMNKVHRTLLTVTGGRVGNSFFGMPSLQLTTIGRKSGDPRKVMLTAPIIDGDTIVIVASRGGDPTHPAWFLNLRDNPNVEVSLRNGPVRPMTAHVATPEERATLWPRVIEAYKGYDDYQTKTTREIPLVLLTPRN</sequence>
<dbReference type="InterPro" id="IPR012349">
    <property type="entry name" value="Split_barrel_FMN-bd"/>
</dbReference>
<dbReference type="RefSeq" id="WP_101464015.1">
    <property type="nucleotide sequence ID" value="NZ_PJMW01000002.1"/>
</dbReference>
<organism evidence="3 4">
    <name type="scientific">Nocardia fluminea</name>
    <dbReference type="NCBI Taxonomy" id="134984"/>
    <lineage>
        <taxon>Bacteria</taxon>
        <taxon>Bacillati</taxon>
        <taxon>Actinomycetota</taxon>
        <taxon>Actinomycetes</taxon>
        <taxon>Mycobacteriales</taxon>
        <taxon>Nocardiaceae</taxon>
        <taxon>Nocardia</taxon>
    </lineage>
</organism>
<comment type="caution">
    <text evidence="3">The sequence shown here is derived from an EMBL/GenBank/DDBJ whole genome shotgun (WGS) entry which is preliminary data.</text>
</comment>
<dbReference type="EMBL" id="PJMW01000002">
    <property type="protein sequence ID" value="PKV77328.1"/>
    <property type="molecule type" value="Genomic_DNA"/>
</dbReference>
<reference evidence="3 4" key="1">
    <citation type="submission" date="2017-12" db="EMBL/GenBank/DDBJ databases">
        <title>Sequencing the genomes of 1000 Actinobacteria strains.</title>
        <authorList>
            <person name="Klenk H.-P."/>
        </authorList>
    </citation>
    <scope>NUCLEOTIDE SEQUENCE [LARGE SCALE GENOMIC DNA]</scope>
    <source>
        <strain evidence="3 4">DSM 44489</strain>
    </source>
</reference>
<proteinExistence type="inferred from homology"/>
<dbReference type="PANTHER" id="PTHR39428">
    <property type="entry name" value="F420H(2)-DEPENDENT QUINONE REDUCTASE RV1261C"/>
    <property type="match status" value="1"/>
</dbReference>
<dbReference type="GO" id="GO:0016491">
    <property type="term" value="F:oxidoreductase activity"/>
    <property type="evidence" value="ECO:0007669"/>
    <property type="project" value="InterPro"/>
</dbReference>
<dbReference type="SUPFAM" id="SSF50475">
    <property type="entry name" value="FMN-binding split barrel"/>
    <property type="match status" value="1"/>
</dbReference>
<dbReference type="Gene3D" id="2.30.110.10">
    <property type="entry name" value="Electron Transport, Fmn-binding Protein, Chain A"/>
    <property type="match status" value="1"/>
</dbReference>
<dbReference type="InterPro" id="IPR004378">
    <property type="entry name" value="F420H2_quin_Rdtase"/>
</dbReference>
<dbReference type="PANTHER" id="PTHR39428:SF3">
    <property type="entry name" value="DEAZAFLAVIN-DEPENDENT NITROREDUCTASE"/>
    <property type="match status" value="1"/>
</dbReference>
<name>A0A2N3V6T0_9NOCA</name>
<comment type="similarity">
    <text evidence="1">Belongs to the F420H(2)-dependent quinone reductase family.</text>
</comment>
<dbReference type="NCBIfam" id="TIGR00026">
    <property type="entry name" value="hi_GC_TIGR00026"/>
    <property type="match status" value="1"/>
</dbReference>
<evidence type="ECO:0000256" key="1">
    <source>
        <dbReference type="ARBA" id="ARBA00008710"/>
    </source>
</evidence>
<evidence type="ECO:0000256" key="2">
    <source>
        <dbReference type="ARBA" id="ARBA00049106"/>
    </source>
</evidence>
<dbReference type="Pfam" id="PF04075">
    <property type="entry name" value="F420H2_quin_red"/>
    <property type="match status" value="1"/>
</dbReference>
<dbReference type="AlphaFoldDB" id="A0A2N3V6T0"/>
<accession>A0A2N3V6T0</accession>
<dbReference type="Proteomes" id="UP000233766">
    <property type="component" value="Unassembled WGS sequence"/>
</dbReference>